<dbReference type="eggNOG" id="COG3467">
    <property type="taxonomic scope" value="Bacteria"/>
</dbReference>
<dbReference type="Gene3D" id="2.30.110.10">
    <property type="entry name" value="Electron Transport, Fmn-binding Protein, Chain A"/>
    <property type="match status" value="1"/>
</dbReference>
<gene>
    <name evidence="1" type="ORF">N177_3218</name>
</gene>
<dbReference type="PATRIC" id="fig|631454.5.peg.3178"/>
<name>V4RIP6_9HYPH</name>
<dbReference type="Proteomes" id="UP000017819">
    <property type="component" value="Unassembled WGS sequence"/>
</dbReference>
<dbReference type="Pfam" id="PF12900">
    <property type="entry name" value="Pyridox_ox_2"/>
    <property type="match status" value="1"/>
</dbReference>
<dbReference type="SUPFAM" id="SSF50475">
    <property type="entry name" value="FMN-binding split barrel"/>
    <property type="match status" value="1"/>
</dbReference>
<dbReference type="EMBL" id="AWXZ01000039">
    <property type="protein sequence ID" value="ESR23150.1"/>
    <property type="molecule type" value="Genomic_DNA"/>
</dbReference>
<evidence type="ECO:0000313" key="1">
    <source>
        <dbReference type="EMBL" id="ESR23150.1"/>
    </source>
</evidence>
<evidence type="ECO:0000313" key="2">
    <source>
        <dbReference type="Proteomes" id="UP000017819"/>
    </source>
</evidence>
<dbReference type="STRING" id="631454.N177_3218"/>
<sequence length="228" mass="24882">MENEMNVMSKAERERIPPHARIRNAKRGSYDREQVWAVLDKGLVAHVGFIDAGRPMVIPMIYARRGDTLYIHGASSTRIIRKVGETAPLSLTVTLIDGLVVARAAFHNSVNYRCAIVHGQARHVTDPDELDEALTLLTDHLLPGRWAESRPVSAKERKATGVLALEVEEAATKVRTGGPVDDEEDYTLPIWAGVVPVVTALGQPLDDGRLAEGAQVPPSIAASRGRFL</sequence>
<reference evidence="1 2" key="1">
    <citation type="journal article" date="2014" name="Genome Announc.">
        <title>Draft Genome Sequence of Lutibaculum baratangense Strain AMV1T, Isolated from a Mud Volcano in Andamans, India.</title>
        <authorList>
            <person name="Singh A."/>
            <person name="Sreenivas A."/>
            <person name="Sathyanarayana Reddy G."/>
            <person name="Pinnaka A.K."/>
            <person name="Shivaji S."/>
        </authorList>
    </citation>
    <scope>NUCLEOTIDE SEQUENCE [LARGE SCALE GENOMIC DNA]</scope>
    <source>
        <strain evidence="1 2">AMV1</strain>
    </source>
</reference>
<protein>
    <submittedName>
        <fullName evidence="1">Pyridoxamine 5'-phosphate oxidase-like protein</fullName>
    </submittedName>
</protein>
<dbReference type="PANTHER" id="PTHR34071:SF2">
    <property type="entry name" value="FLAVIN-NUCLEOTIDE-BINDING PROTEIN"/>
    <property type="match status" value="1"/>
</dbReference>
<dbReference type="InterPro" id="IPR012349">
    <property type="entry name" value="Split_barrel_FMN-bd"/>
</dbReference>
<dbReference type="PANTHER" id="PTHR34071">
    <property type="entry name" value="5-NITROIMIDAZOLE ANTIBIOTICS RESISTANCE PROTEIN, NIMA-FAMILY-RELATED PROTEIN-RELATED"/>
    <property type="match status" value="1"/>
</dbReference>
<accession>V4RIP6</accession>
<comment type="caution">
    <text evidence="1">The sequence shown here is derived from an EMBL/GenBank/DDBJ whole genome shotgun (WGS) entry which is preliminary data.</text>
</comment>
<proteinExistence type="predicted"/>
<keyword evidence="2" id="KW-1185">Reference proteome</keyword>
<organism evidence="1 2">
    <name type="scientific">Lutibaculum baratangense AMV1</name>
    <dbReference type="NCBI Taxonomy" id="631454"/>
    <lineage>
        <taxon>Bacteria</taxon>
        <taxon>Pseudomonadati</taxon>
        <taxon>Pseudomonadota</taxon>
        <taxon>Alphaproteobacteria</taxon>
        <taxon>Hyphomicrobiales</taxon>
        <taxon>Tepidamorphaceae</taxon>
        <taxon>Lutibaculum</taxon>
    </lineage>
</organism>
<dbReference type="InterPro" id="IPR024747">
    <property type="entry name" value="Pyridox_Oxase-rel"/>
</dbReference>
<dbReference type="AlphaFoldDB" id="V4RIP6"/>